<feature type="chain" id="PRO_5002733349" evidence="18">
    <location>
        <begin position="21"/>
        <end position="4940"/>
    </location>
</feature>
<keyword evidence="4 14" id="KW-0245">EGF-like domain</keyword>
<feature type="disulfide bond" evidence="14">
    <location>
        <begin position="4667"/>
        <end position="4677"/>
    </location>
</feature>
<dbReference type="HOGENOM" id="CLU_000085_2_0_1"/>
<organism evidence="20 21">
    <name type="scientific">Caenorhabditis briggsae</name>
    <dbReference type="NCBI Taxonomy" id="6238"/>
    <lineage>
        <taxon>Eukaryota</taxon>
        <taxon>Metazoa</taxon>
        <taxon>Ecdysozoa</taxon>
        <taxon>Nematoda</taxon>
        <taxon>Chromadorea</taxon>
        <taxon>Rhabditida</taxon>
        <taxon>Rhabditina</taxon>
        <taxon>Rhabditomorpha</taxon>
        <taxon>Rhabditoidea</taxon>
        <taxon>Rhabditidae</taxon>
        <taxon>Peloderinae</taxon>
        <taxon>Caenorhabditis</taxon>
    </lineage>
</organism>
<feature type="disulfide bond" evidence="15">
    <location>
        <begin position="2895"/>
        <end position="2910"/>
    </location>
</feature>
<dbReference type="FunFam" id="2.120.10.30:FF:000241">
    <property type="entry name" value="Low-density lipoprotein receptor-related protein 6"/>
    <property type="match status" value="1"/>
</dbReference>
<feature type="repeat" description="LDL-receptor class B" evidence="16">
    <location>
        <begin position="798"/>
        <end position="842"/>
    </location>
</feature>
<evidence type="ECO:0000256" key="1">
    <source>
        <dbReference type="ARBA" id="ARBA00004167"/>
    </source>
</evidence>
<feature type="disulfide bond" evidence="15">
    <location>
        <begin position="2965"/>
        <end position="2983"/>
    </location>
</feature>
<comment type="similarity">
    <text evidence="3">Belongs to the LDLR family.</text>
</comment>
<keyword evidence="11 14" id="KW-1015">Disulfide bond</keyword>
<dbReference type="PROSITE" id="PS00022">
    <property type="entry name" value="EGF_1"/>
    <property type="match status" value="8"/>
</dbReference>
<feature type="disulfide bond" evidence="14">
    <location>
        <begin position="4573"/>
        <end position="4582"/>
    </location>
</feature>
<keyword evidence="7 18" id="KW-0732">Signal</keyword>
<evidence type="ECO:0000313" key="20">
    <source>
        <dbReference type="EMBL" id="CAP31091.2"/>
    </source>
</evidence>
<feature type="disulfide bond" evidence="15">
    <location>
        <begin position="2795"/>
        <end position="2810"/>
    </location>
</feature>
<dbReference type="InterPro" id="IPR001881">
    <property type="entry name" value="EGF-like_Ca-bd_dom"/>
</dbReference>
<dbReference type="PROSITE" id="PS51120">
    <property type="entry name" value="LDLRB"/>
    <property type="match status" value="5"/>
</dbReference>
<evidence type="ECO:0000256" key="12">
    <source>
        <dbReference type="ARBA" id="ARBA00023170"/>
    </source>
</evidence>
<dbReference type="WormBase" id="CBG12050">
    <property type="protein sequence ID" value="CBP08969"/>
    <property type="gene ID" value="WBGene00033059"/>
    <property type="gene designation" value="Cbr-lrp-2"/>
</dbReference>
<feature type="disulfide bond" evidence="14">
    <location>
        <begin position="4536"/>
        <end position="4545"/>
    </location>
</feature>
<dbReference type="InParanoid" id="A8XEF6"/>
<feature type="disulfide bond" evidence="15">
    <location>
        <begin position="2747"/>
        <end position="2765"/>
    </location>
</feature>
<feature type="disulfide bond" evidence="15">
    <location>
        <begin position="1194"/>
        <end position="1209"/>
    </location>
</feature>
<evidence type="ECO:0000256" key="10">
    <source>
        <dbReference type="ARBA" id="ARBA00023136"/>
    </source>
</evidence>
<feature type="domain" description="EGF-like" evidence="19">
    <location>
        <begin position="4700"/>
        <end position="4735"/>
    </location>
</feature>
<evidence type="ECO:0000256" key="7">
    <source>
        <dbReference type="ARBA" id="ARBA00022729"/>
    </source>
</evidence>
<dbReference type="Pfam" id="PF00057">
    <property type="entry name" value="Ldl_recept_a"/>
    <property type="match status" value="21"/>
</dbReference>
<dbReference type="PROSITE" id="PS01186">
    <property type="entry name" value="EGF_2"/>
    <property type="match status" value="5"/>
</dbReference>
<dbReference type="FunFam" id="4.10.400.10:FF:000230">
    <property type="entry name" value="Low-density lipoprotein RecePtor related"/>
    <property type="match status" value="1"/>
</dbReference>
<feature type="disulfide bond" evidence="15">
    <location>
        <begin position="3647"/>
        <end position="3662"/>
    </location>
</feature>
<sequence>MLSSRFLVILFVALLGVCLSDSPDSSLKKANTSSCVPPMRECDSGTPSGPKCYPEQWFCDGYPDCRDNSDEPPTCKSKSFQKRACLENEFVCKTGKCLPRGYLCDGQLDCGRFPDGLQDRSDESRELCNQPLNCEHNEYACAASAQCVPLFKFCDGKLDCSDGSDEVCRVKNISTANDCEYGAAITIDGIKCYCPKNKFLNEKGKCEFVNQCDRLKNGIFNYLNRYILSILGLPPACSQGCTDNKNGTFSCFCFDPRLTVANGTHCVAEKDVSIPSVAILTKQKIYTIQNGTMSNYSSLPRPLGKPGALTLVFQHPDFPEAKVPILCLSEAPTSNQSYITCGNVEGSEPVTKSYAVDFDISAIHMIRFDNFGNNWIFTDASYYIFICKHDSVKISKCHTFAAGAMGTLQDVQYDGVNGQFFVTDSDYFQQGIWRIDVASGERNRLTTQPITSPALAIDPFTKTLYYVDSSANSIKAIDYNSNFSRIVVSGRIAKEVTQLDYAEGKLFATLRDNRVFVANALESDSEAVLKTWQEITPPSNGGPNKVIMEVFHFRRNANAWKNKGRNICKAASCDDICIGHIEKTFSCLCRDGLIQKENKCQEIDQNELKDKEILILAQLRPARVKVLGFNKDYQTEDIGIPDILAAKRPSAITFDPKGKRILMYDLKRHSLVVQKMDQSNTTFHGLTGIMNCEGMAYDYTSDNLYMTDQKRKLITVQRLSNLSVQKIIVRGNMSNPRAIAVHVAKSYLFWGSWSEDRQNDATTPAMIERSKLDGSERKTLVSKNSMWINGLTLDLKNDFLYWCDAYRNVIERIRWNGADREVIIQGVDKISHPYGLAFFDNHIFFTEFKRGAVKRVNVNFPDQVQEIFQYSATVFELAVFKNSLSKCKLIHKTIFKTLINSATSPCSTSSSNCEHFCFATSCKGSVGCEPVKCGCADGMKLVDNGKCVKDEHWEDPNGCDEDREFTCLNSRKCIPKANLCDGDDDCGDGSDEDSNGICKDFKCVGNKFQCDSTTCIPLEFLCDGKSDCNDGTDELETMCKTVPDVRCSVGQFRCSNTKCIDKSKRCNGIQDCENGSDEEDCPRSKLCTPTEFRCGTGLCIKQSQVCDGKMQCLDGLDEKHCEENNSCIKGRQFRCANKQSTCLDMIFQCDGVPDCEDESDESPEFCKGNTSSSCAKMNQFMCADGKCLRSFQLCDGFPDCLTGEDEKECPPSMCNSATHLSCANGNKCVSKELECDGVDDCGDKSDESHCDDIRMEAALLRCIPPMYKCQSGRFQCISDKQLCDGKNDCPSGDDEGMWCSFLCNSTEIGCSHTCRATPSGPICSCPDEYFLEKDGVTCAKKDPCRFGQCSQHCMSQGSRHFCYCEDGYKLLNDRISCRTVDPKTEFMIYSNRHEIRMIQATSPGSIPLISSLTNAIALDFKYLNNGSLIVYWTDLSSDKIYSGLMDQRTIMYSRTIVSYGVFNAEGIAVDWITGNIYWIDSHLDTIQVLSEDGTKRATVVNENMGNARSLAIDVEEGLMFWTDWEEANPRIERCTLAGKNRATVWKISNVAQAGWPNGIALDTITKRVYWVDAKSDSIHTITYDGRDHVLVLRDPERLGHCFGIDVYGDNVYFSDWRTNTISTVNKFGKGEVTIVERVATQPFSLKIVHRSKQKRQLKNMCDGFKCNGICLNDGRNKASCQCTNIQTTTDDGCVDVEQTLLIATKNAVRGFSTIPPHPHAFPLVSGKQFENIRDVGSFQNRLQILDDLTDQVVLVNLTGEADEQILATGSDMYGVSGMTIDPVLGNTYFTFFSNDGTGRIEVINAEGTSKKVLVESGTFPGMRFPRGIIFVNSTKKLYWFEAGTTPYTIFTMSAAGNGAKKLKLNSTLLTKVYNPTVDQFNSKLYWISQGKIVQFNPATEIINEIEVTGGDKNVSSIAVDQKNGDILIGEFVRIANQTTVRRLSMKGTKSTQTGGVMQVPLHSSVQFFLATIDTSKVVKNIPDECKTCESLCLSKDQKTFECACSQGYILENGKCRSPEKRVIYVTDDGSVQSVGWYKDQKSGEMVQVMRAHSLHSDIGKKRIVRLVADTKKDVIYVVTRQNEVWKCATNGSFAHMIYSTTSHRIAAISLDRVTGHLLVSARESVSSKGDIVLLDPDRYQEGMYSVIVEDEEKVPYEIAVDPPKGKIFWASAHCIKAANYDGSEPKCIVAKSAVATIAVDEDRSRLCYMDSERAAVDCVDYNGENEQRNVAMFKAQGLAEVVSLSFNGDEMFFFDKFNSSGSIVRGIVQKDGSVVFVDSIKKQLPRQKLRIIDFDIMDQKKSVLFTACSNNNGGCEHLCITVPFEDSIKKKCICVHSVPTEDGTCGQSNTFVAFTRFTSIEFLSATPGVMAPPYKQIASASCAMTKIGAIAADNSRGRIYFADYEKFRISAVNFDGTGCVVIAEDVRVVPSMAYDEVNRELYYVSANPAGIWRIDVADNNLENYPTEPKLVLLLTNRDRPRHLAIDPCRMLLFFTNNAITGSVIERAYFSGYKRKISEIFKEQILQEDLHDLRGLAIDLETEKLYFSDSKDFRISRCDLDGCNREVVISNSDNPSIHPFELEIYENEIIFTDWVKRAVSGINKISGVEHRLMNRATEVPVGLVVVDVSKEFCTKNPCYENELKCGDYCRLMADGQATCACNGERRLSADNKTCTGGNEIRYYWENSCYNFTDVDEKKCAENEFKCLHSDKCIPYEDTCDQYNDCPMFDDEDAKYCSSRVCRPGYFDCGNGLCISESKVCNRFNDCINFHDENNCTCSKSEFKCDSGNCIPGEDRCNHVQDCNDASDEIGCPYRNCSSLVEFGMSDLINCASTSQCIHPSWKCDGTNDCYDGSDELDCLVEFDFNKGSVSPPRSCDSATQFPCLATRNCMPNRWRCDGQPDCADGSDEANCEQKACNSFEFTCESTKKCIPLEQKCDGRSDCPNGEDENSCDTECDSKNGNSTFRCTNHRCIPMAWRCDGTDDCLDNAKSLGSDEMDCAPGKTSFHVPSRCTDETCVVACELTAVLCDGIKDCNDGFDEENCASLDRQCKLNEWMCDSGQCINSAHLCDSSVDCIDGSDEWVEICSLSEPPKRGCPNGWSCVLKNGTIGCLQEHQLCDGRKDCMSGIDEQCDLPQGNCSSARNSCEQPWNCKRNAGFETCSCDEGFHLSPYDKRTCLRSPSCPKANCSHFCIDRRDVGHQCFCAPGFILSDNQRDCRRNDTIEPEILMVSGHRLKLFTIDGHAKATLLSNLTNGVALDYDVKSDLVYWTDVTNSGNKAGITSMSNQPYTYRIINSLPTKGIDGIAVDWLGRHIYYTDRNHDAIAVCDMRGRFNRILLKGTPLNDPRAIVLDPIQALLFWTDWGASAHIGRMNMDGSNEMIILEDRTIRWPNALAVDAPAQRLYFGDAHRDYIASCNYDGTKRRMVLRNSVRHIFALAVFEDYIYWSDWHNHTIERVHKITGDNRKVLIQDKQYRPMGFKVVHPSFQNMGSMKTAKHPCSQPARCDNLCIPASSPEAFTCMCAQGFRSDGRSCVSECKPNDFVCTKTYKCIASWWRCDGQDDCGDGEDEGYFLKGVCPQFPCDPGQFLCPKSPRNTTAQCLYASKLCDGVKDCLEGEDEEKTFCEHFECTESQFKCGDKKKCIPLTSVCDKEKDCDDGSDERSCEIKSCKPDFFACVNETTSQISKCIPKEFYCDGEDDCPNGQDEPDTCFGIGECTHEQFQCASGKCIPKRRKCDGTIDCRDGSDEKGCKKECAIVCDNECVPVEELCDGKRKCTHGTDEEEEACAIKKLMEKPVLRTCGGFKCDGIIDCEDGADEKGCPDLECHLSNNASLICDGKVDCESGKDEQNCQNYGGYSNPLFQCSRQTVKEWQVCDGRWDCADGLDEYPEMCKSRQARCFRIGFCDDKKQCLDVSTALCDGFKDCSDGSDESPAHCKDMCKGMFRCTNGRCLDESARCDGRDDCGDGSDEDTCGLQCHHFGTCPQKCWMAYNSTARCHCDVGYTKSTKYNDCEPLTKFTEIFLSNGKRLHLMVAEETRLRTVFNERMNIISGGIDFGYDMYKTTLMYSVGIGKNRVDIRTKKWSESKPSDEWGEKNDESTAGLIAHDFMHNNVYLTESGSYIPGILFHTQENIYVAKSKDTNTRTLIVNSTGSITSLSVDPIQRLIFWTTGAPVPRILSAHLDGTPIAQLFKTGSQPHKALIERNIFDPKSLILDSPNKRLYWIDGFKRTVETVSYDGRDRRTVRKFELGDSPVSMDIIGGYIYLVTLQGNIHKMHKFSGKTNKYPQRIRDVAPRIRLLIAHPSKHTVSHITHQKNPCQSDYCPSETVCIPKEDTNGVLIPKCLCGAGRFFEESTKKCLPVHDMNQEASREFFKILRDILNDFFEKECGDYFCYNNAACSAQKKCICPPGFYGRQCEVSSNFRTIVINECSERCWNGETCAIRESGATRNIECHCPANYTQIDCATNVCEGVCGPRGSCKTVPCTREEPHCRSYSYCECDKGWSGPHCRHKIDAKICYGHCFSGGECQGDQPSNLKCQCRPGFNGNRCQNCKDRECLNGGFCSYFGSNRTMSHCICPSGYTGDNCEEYLCKDACSYGEKCVYDFTNHLQPISCFCEKNAAAPNADCSPICHKQPNWCHNGGKCLDMPGSPGKCKCLPRFTGPRCDVPVLCDDYCTNNSKCIETNGTHFECECKPGFKGLRCEQETLCSECQNGAKCIKQPSRTVLCQCPEGLGGKYCEEITAVSCNQLKCQNGGYCLEPDSDVDRNRPQCVCRPGFQGILCGSHSCDNFCHHDGKCSLNEEFEPQCECYKAFTGDRCQYRVSHLTPPSEADSLSWTRFFVILIIVILTIVLLIGIVANRSNRFAVFRQFRHNPLQNHEAPADQFSNPAYLIDEGGIELITQNTSLVSSHERGSFNNPAFEQEMVPIYNDTVENHELLPNRSSN</sequence>
<feature type="domain" description="EGF-like" evidence="19">
    <location>
        <begin position="4423"/>
        <end position="4462"/>
    </location>
</feature>
<feature type="repeat" description="LDL-receptor class B" evidence="16">
    <location>
        <begin position="1474"/>
        <end position="1516"/>
    </location>
</feature>
<proteinExistence type="inferred from homology"/>
<feature type="disulfide bond" evidence="15">
    <location>
        <begin position="1087"/>
        <end position="1099"/>
    </location>
</feature>
<feature type="disulfide bond" evidence="15">
    <location>
        <begin position="2740"/>
        <end position="2752"/>
    </location>
</feature>
<gene>
    <name evidence="22" type="primary">lrp-2</name>
    <name evidence="20 22" type="ORF">CBG12050</name>
    <name evidence="20" type="ORF">CBG_12050</name>
</gene>
<keyword evidence="8" id="KW-0677">Repeat</keyword>
<dbReference type="Gene3D" id="2.120.10.30">
    <property type="entry name" value="TolB, C-terminal domain"/>
    <property type="match status" value="8"/>
</dbReference>
<dbReference type="Pfam" id="PF14670">
    <property type="entry name" value="FXa_inhibition"/>
    <property type="match status" value="1"/>
</dbReference>
<feature type="domain" description="EGF-like" evidence="19">
    <location>
        <begin position="4779"/>
        <end position="4815"/>
    </location>
</feature>
<feature type="domain" description="EGF-like" evidence="19">
    <location>
        <begin position="4624"/>
        <end position="4662"/>
    </location>
</feature>
<feature type="disulfide bond" evidence="15">
    <location>
        <begin position="2759"/>
        <end position="2774"/>
    </location>
</feature>
<dbReference type="GO" id="GO:0005509">
    <property type="term" value="F:calcium ion binding"/>
    <property type="evidence" value="ECO:0007669"/>
    <property type="project" value="InterPro"/>
</dbReference>
<feature type="disulfide bond" evidence="15">
    <location>
        <begin position="3748"/>
        <end position="3760"/>
    </location>
</feature>
<dbReference type="InterPro" id="IPR000742">
    <property type="entry name" value="EGF"/>
</dbReference>
<feature type="disulfide bond" evidence="15">
    <location>
        <begin position="3048"/>
        <end position="3060"/>
    </location>
</feature>
<feature type="disulfide bond" evidence="14">
    <location>
        <begin position="4689"/>
        <end position="4698"/>
    </location>
</feature>
<reference evidence="20 21" key="2">
    <citation type="journal article" date="2011" name="PLoS Genet.">
        <title>Caenorhabditis briggsae recombinant inbred line genotypes reveal inter-strain incompatibility and the evolution of recombination.</title>
        <authorList>
            <person name="Ross J.A."/>
            <person name="Koboldt D.C."/>
            <person name="Staisch J.E."/>
            <person name="Chamberlin H.M."/>
            <person name="Gupta B.P."/>
            <person name="Miller R.D."/>
            <person name="Baird S.E."/>
            <person name="Haag E.S."/>
        </authorList>
    </citation>
    <scope>NUCLEOTIDE SEQUENCE [LARGE SCALE GENOMIC DNA]</scope>
    <source>
        <strain evidence="20 21">AF16</strain>
    </source>
</reference>
<dbReference type="Pfam" id="PF00058">
    <property type="entry name" value="Ldl_recept_b"/>
    <property type="match status" value="2"/>
</dbReference>
<dbReference type="SUPFAM" id="SSF57424">
    <property type="entry name" value="LDL receptor-like module"/>
    <property type="match status" value="23"/>
</dbReference>
<feature type="disulfide bond" evidence="14">
    <location>
        <begin position="4652"/>
        <end position="4661"/>
    </location>
</feature>
<feature type="disulfide bond" evidence="14">
    <location>
        <begin position="4404"/>
        <end position="4413"/>
    </location>
</feature>
<dbReference type="FunFam" id="4.10.400.10:FF:000034">
    <property type="entry name" value="Low-density lipoprotein receptor-related protein 2"/>
    <property type="match status" value="1"/>
</dbReference>
<feature type="disulfide bond" evidence="14">
    <location>
        <begin position="4427"/>
        <end position="4437"/>
    </location>
</feature>
<dbReference type="PRINTS" id="PR00261">
    <property type="entry name" value="LDLRECEPTOR"/>
</dbReference>
<dbReference type="FunFam" id="2.120.10.30:FF:000134">
    <property type="entry name" value="Low-density lipoprotein RecePtor related"/>
    <property type="match status" value="1"/>
</dbReference>
<feature type="disulfide bond" evidence="15">
    <location>
        <begin position="3955"/>
        <end position="3970"/>
    </location>
</feature>
<dbReference type="InterPro" id="IPR002172">
    <property type="entry name" value="LDrepeatLR_classA_rpt"/>
</dbReference>
<feature type="disulfide bond" evidence="15">
    <location>
        <begin position="2783"/>
        <end position="2801"/>
    </location>
</feature>
<evidence type="ECO:0000256" key="3">
    <source>
        <dbReference type="ARBA" id="ARBA00009939"/>
    </source>
</evidence>
<evidence type="ECO:0000259" key="19">
    <source>
        <dbReference type="PROSITE" id="PS50026"/>
    </source>
</evidence>
<evidence type="ECO:0000256" key="16">
    <source>
        <dbReference type="PROSITE-ProRule" id="PRU00461"/>
    </source>
</evidence>
<name>A8XEF6_CAEBR</name>
<dbReference type="Gene3D" id="4.10.400.10">
    <property type="entry name" value="Low-density Lipoprotein Receptor"/>
    <property type="match status" value="26"/>
</dbReference>
<feature type="disulfide bond" evidence="15">
    <location>
        <begin position="3055"/>
        <end position="3073"/>
    </location>
</feature>
<evidence type="ECO:0000256" key="14">
    <source>
        <dbReference type="PROSITE-ProRule" id="PRU00076"/>
    </source>
</evidence>
<feature type="signal peptide" evidence="18">
    <location>
        <begin position="1"/>
        <end position="20"/>
    </location>
</feature>
<feature type="disulfide bond" evidence="15">
    <location>
        <begin position="3714"/>
        <end position="3726"/>
    </location>
</feature>
<evidence type="ECO:0000313" key="21">
    <source>
        <dbReference type="Proteomes" id="UP000008549"/>
    </source>
</evidence>
<feature type="disulfide bond" evidence="14">
    <location>
        <begin position="4805"/>
        <end position="4814"/>
    </location>
</feature>
<feature type="disulfide bond" evidence="15">
    <location>
        <begin position="1094"/>
        <end position="1112"/>
    </location>
</feature>
<feature type="disulfide bond" evidence="15">
    <location>
        <begin position="2842"/>
        <end position="2857"/>
    </location>
</feature>
<evidence type="ECO:0000256" key="13">
    <source>
        <dbReference type="ARBA" id="ARBA00023180"/>
    </source>
</evidence>
<feature type="disulfide bond" evidence="15">
    <location>
        <begin position="1066"/>
        <end position="1081"/>
    </location>
</feature>
<evidence type="ECO:0000313" key="22">
    <source>
        <dbReference type="WormBase" id="CBG12050"/>
    </source>
</evidence>
<feature type="domain" description="EGF-like" evidence="19">
    <location>
        <begin position="4738"/>
        <end position="4776"/>
    </location>
</feature>
<feature type="disulfide bond" evidence="14">
    <location>
        <begin position="4452"/>
        <end position="4461"/>
    </location>
</feature>
<keyword evidence="10 17" id="KW-0472">Membrane</keyword>
<evidence type="ECO:0000256" key="2">
    <source>
        <dbReference type="ARBA" id="ARBA00004308"/>
    </source>
</evidence>
<feature type="disulfide bond" evidence="15">
    <location>
        <begin position="1003"/>
        <end position="1015"/>
    </location>
</feature>
<dbReference type="PROSITE" id="PS50026">
    <property type="entry name" value="EGF_3"/>
    <property type="match status" value="9"/>
</dbReference>
<dbReference type="InterPro" id="IPR000033">
    <property type="entry name" value="LDLR_classB_rpt"/>
</dbReference>
<feature type="transmembrane region" description="Helical" evidence="17">
    <location>
        <begin position="4832"/>
        <end position="4854"/>
    </location>
</feature>
<evidence type="ECO:0000256" key="6">
    <source>
        <dbReference type="ARBA" id="ARBA00022692"/>
    </source>
</evidence>
<feature type="disulfide bond" evidence="15">
    <location>
        <begin position="1047"/>
        <end position="1059"/>
    </location>
</feature>
<comment type="subcellular location">
    <subcellularLocation>
        <location evidence="2">Endomembrane system</location>
    </subcellularLocation>
    <subcellularLocation>
        <location evidence="1">Membrane</location>
        <topology evidence="1">Single-pass membrane protein</topology>
    </subcellularLocation>
</comment>
<protein>
    <submittedName>
        <fullName evidence="20">Protein CBG12050</fullName>
    </submittedName>
</protein>
<keyword evidence="9 17" id="KW-1133">Transmembrane helix</keyword>
<feature type="disulfide bond" evidence="15">
    <location>
        <begin position="3943"/>
        <end position="3961"/>
    </location>
</feature>
<dbReference type="InterPro" id="IPR011042">
    <property type="entry name" value="6-blade_b-propeller_TolB-like"/>
</dbReference>
<dbReference type="InterPro" id="IPR036055">
    <property type="entry name" value="LDL_receptor-like_sf"/>
</dbReference>
<dbReference type="PANTHER" id="PTHR22722">
    <property type="entry name" value="LOW-DENSITY LIPOPROTEIN RECEPTOR-RELATED PROTEIN 2-RELATED"/>
    <property type="match status" value="1"/>
</dbReference>
<dbReference type="CDD" id="cd00054">
    <property type="entry name" value="EGF_CA"/>
    <property type="match status" value="1"/>
</dbReference>
<dbReference type="GO" id="GO:0030334">
    <property type="term" value="P:regulation of cell migration"/>
    <property type="evidence" value="ECO:0007669"/>
    <property type="project" value="EnsemblMetazoa"/>
</dbReference>
<keyword evidence="5" id="KW-0254">Endocytosis</keyword>
<dbReference type="SMART" id="SM00192">
    <property type="entry name" value="LDLa"/>
    <property type="match status" value="32"/>
</dbReference>
<keyword evidence="12" id="KW-0675">Receptor</keyword>
<evidence type="ECO:0000256" key="17">
    <source>
        <dbReference type="SAM" id="Phobius"/>
    </source>
</evidence>
<feature type="disulfide bond" evidence="15">
    <location>
        <begin position="2776"/>
        <end position="2788"/>
    </location>
</feature>
<dbReference type="FunFam" id="2.10.25.10:FF:000976">
    <property type="entry name" value="Low-density lipoprotein RecePtor related"/>
    <property type="match status" value="1"/>
</dbReference>
<feature type="domain" description="EGF-like" evidence="19">
    <location>
        <begin position="4381"/>
        <end position="4414"/>
    </location>
</feature>
<reference evidence="20 21" key="1">
    <citation type="journal article" date="2003" name="PLoS Biol.">
        <title>The genome sequence of Caenorhabditis briggsae: a platform for comparative genomics.</title>
        <authorList>
            <person name="Stein L.D."/>
            <person name="Bao Z."/>
            <person name="Blasiar D."/>
            <person name="Blumenthal T."/>
            <person name="Brent M.R."/>
            <person name="Chen N."/>
            <person name="Chinwalla A."/>
            <person name="Clarke L."/>
            <person name="Clee C."/>
            <person name="Coghlan A."/>
            <person name="Coulson A."/>
            <person name="D'Eustachio P."/>
            <person name="Fitch D.H."/>
            <person name="Fulton L.A."/>
            <person name="Fulton R.E."/>
            <person name="Griffiths-Jones S."/>
            <person name="Harris T.W."/>
            <person name="Hillier L.W."/>
            <person name="Kamath R."/>
            <person name="Kuwabara P.E."/>
            <person name="Mardis E.R."/>
            <person name="Marra M.A."/>
            <person name="Miner T.L."/>
            <person name="Minx P."/>
            <person name="Mullikin J.C."/>
            <person name="Plumb R.W."/>
            <person name="Rogers J."/>
            <person name="Schein J.E."/>
            <person name="Sohrmann M."/>
            <person name="Spieth J."/>
            <person name="Stajich J.E."/>
            <person name="Wei C."/>
            <person name="Willey D."/>
            <person name="Wilson R.K."/>
            <person name="Durbin R."/>
            <person name="Waterston R.H."/>
        </authorList>
    </citation>
    <scope>NUCLEOTIDE SEQUENCE [LARGE SCALE GENOMIC DNA]</scope>
    <source>
        <strain evidence="20 21">AF16</strain>
    </source>
</reference>
<feature type="domain" description="EGF-like" evidence="19">
    <location>
        <begin position="4663"/>
        <end position="4699"/>
    </location>
</feature>
<keyword evidence="6 17" id="KW-0812">Transmembrane</keyword>
<evidence type="ECO:0000256" key="9">
    <source>
        <dbReference type="ARBA" id="ARBA00022989"/>
    </source>
</evidence>
<evidence type="ECO:0000256" key="15">
    <source>
        <dbReference type="PROSITE-ProRule" id="PRU00124"/>
    </source>
</evidence>
<feature type="disulfide bond" evidence="15">
    <location>
        <begin position="3833"/>
        <end position="3848"/>
    </location>
</feature>
<dbReference type="PROSITE" id="PS01209">
    <property type="entry name" value="LDLRA_1"/>
    <property type="match status" value="10"/>
</dbReference>
<feature type="disulfide bond" evidence="14">
    <location>
        <begin position="4725"/>
        <end position="4734"/>
    </location>
</feature>
<dbReference type="Pfam" id="PF00008">
    <property type="entry name" value="EGF"/>
    <property type="match status" value="2"/>
</dbReference>
<feature type="repeat" description="LDL-receptor class B" evidence="16">
    <location>
        <begin position="3310"/>
        <end position="3353"/>
    </location>
</feature>
<keyword evidence="21" id="KW-1185">Reference proteome</keyword>
<dbReference type="GO" id="GO:0005886">
    <property type="term" value="C:plasma membrane"/>
    <property type="evidence" value="ECO:0000318"/>
    <property type="project" value="GO_Central"/>
</dbReference>
<evidence type="ECO:0000256" key="8">
    <source>
        <dbReference type="ARBA" id="ARBA00022737"/>
    </source>
</evidence>
<dbReference type="SUPFAM" id="SSF63825">
    <property type="entry name" value="YWTD domain"/>
    <property type="match status" value="8"/>
</dbReference>
<feature type="domain" description="EGF-like" evidence="19">
    <location>
        <begin position="4510"/>
        <end position="4546"/>
    </location>
</feature>
<dbReference type="GO" id="GO:0006897">
    <property type="term" value="P:endocytosis"/>
    <property type="evidence" value="ECO:0007669"/>
    <property type="project" value="UniProtKB-KW"/>
</dbReference>
<evidence type="ECO:0000256" key="11">
    <source>
        <dbReference type="ARBA" id="ARBA00023157"/>
    </source>
</evidence>
<dbReference type="FunCoup" id="A8XEF6">
    <property type="interactions" value="910"/>
</dbReference>
<dbReference type="SMART" id="SM00181">
    <property type="entry name" value="EGF"/>
    <property type="match status" value="24"/>
</dbReference>
<comment type="caution">
    <text evidence="14">Lacks conserved residue(s) required for the propagation of feature annotation.</text>
</comment>
<dbReference type="EMBL" id="HE601540">
    <property type="protein sequence ID" value="CAP31091.2"/>
    <property type="molecule type" value="Genomic_DNA"/>
</dbReference>
<evidence type="ECO:0000256" key="18">
    <source>
        <dbReference type="SAM" id="SignalP"/>
    </source>
</evidence>
<feature type="disulfide bond" evidence="14">
    <location>
        <begin position="4514"/>
        <end position="4524"/>
    </location>
</feature>
<dbReference type="PANTHER" id="PTHR22722:SF14">
    <property type="entry name" value="MEGALIN, ISOFORM A"/>
    <property type="match status" value="1"/>
</dbReference>
<dbReference type="SMART" id="SM00179">
    <property type="entry name" value="EGF_CA"/>
    <property type="match status" value="7"/>
</dbReference>
<dbReference type="OMA" id="WNLNHGA"/>
<dbReference type="STRING" id="6238.A8XEF6"/>
<feature type="disulfide bond" evidence="15">
    <location>
        <begin position="3733"/>
        <end position="3748"/>
    </location>
</feature>
<dbReference type="SUPFAM" id="SSF57184">
    <property type="entry name" value="Growth factor receptor domain"/>
    <property type="match status" value="1"/>
</dbReference>
<feature type="disulfide bond" evidence="15">
    <location>
        <begin position="2935"/>
        <end position="2950"/>
    </location>
</feature>
<dbReference type="Gene3D" id="2.40.128.620">
    <property type="match status" value="1"/>
</dbReference>
<feature type="repeat" description="LDL-receptor class B" evidence="16">
    <location>
        <begin position="3354"/>
        <end position="3398"/>
    </location>
</feature>
<feature type="disulfide bond" evidence="15">
    <location>
        <begin position="1182"/>
        <end position="1200"/>
    </location>
</feature>
<dbReference type="CDD" id="cd00112">
    <property type="entry name" value="LDLa"/>
    <property type="match status" value="23"/>
</dbReference>
<dbReference type="eggNOG" id="KOG1215">
    <property type="taxonomic scope" value="Eukaryota"/>
</dbReference>
<keyword evidence="13" id="KW-0325">Glycoprotein</keyword>
<feature type="disulfide bond" evidence="14">
    <location>
        <begin position="4783"/>
        <end position="4793"/>
    </location>
</feature>
<dbReference type="Gene3D" id="2.10.25.10">
    <property type="entry name" value="Laminin"/>
    <property type="match status" value="10"/>
</dbReference>
<dbReference type="PROSITE" id="PS50068">
    <property type="entry name" value="LDLRA_2"/>
    <property type="match status" value="31"/>
</dbReference>
<evidence type="ECO:0000256" key="5">
    <source>
        <dbReference type="ARBA" id="ARBA00022583"/>
    </source>
</evidence>
<feature type="disulfide bond" evidence="15">
    <location>
        <begin position="85"/>
        <end position="97"/>
    </location>
</feature>
<accession>A8XEF6</accession>
<feature type="disulfide bond" evidence="15">
    <location>
        <begin position="1054"/>
        <end position="1072"/>
    </location>
</feature>
<evidence type="ECO:0000256" key="4">
    <source>
        <dbReference type="ARBA" id="ARBA00022536"/>
    </source>
</evidence>
<feature type="disulfide bond" evidence="15">
    <location>
        <begin position="1235"/>
        <end position="1250"/>
    </location>
</feature>
<feature type="domain" description="EGF-like" evidence="19">
    <location>
        <begin position="4547"/>
        <end position="4583"/>
    </location>
</feature>
<feature type="repeat" description="LDL-receptor class B" evidence="16">
    <location>
        <begin position="3399"/>
        <end position="3441"/>
    </location>
</feature>
<dbReference type="InterPro" id="IPR023415">
    <property type="entry name" value="LDLR_class-A_CS"/>
</dbReference>
<dbReference type="InterPro" id="IPR051221">
    <property type="entry name" value="LDLR-related"/>
</dbReference>
<dbReference type="SUPFAM" id="SSF57196">
    <property type="entry name" value="EGF/Laminin"/>
    <property type="match status" value="1"/>
</dbReference>
<dbReference type="FunFam" id="4.10.400.10:FF:000024">
    <property type="entry name" value="Low-density lipoprotein RecePtor related"/>
    <property type="match status" value="1"/>
</dbReference>
<dbReference type="Proteomes" id="UP000008549">
    <property type="component" value="Unassembled WGS sequence"/>
</dbReference>
<feature type="disulfide bond" evidence="15">
    <location>
        <begin position="3721"/>
        <end position="3739"/>
    </location>
</feature>
<feature type="disulfide bond" evidence="15">
    <location>
        <begin position="1106"/>
        <end position="1121"/>
    </location>
</feature>
<feature type="disulfide bond" evidence="15">
    <location>
        <begin position="1010"/>
        <end position="1028"/>
    </location>
</feature>
<feature type="disulfide bond" evidence="15">
    <location>
        <begin position="3026"/>
        <end position="3041"/>
    </location>
</feature>
<dbReference type="FunFam" id="2.120.10.30:FF:000172">
    <property type="entry name" value="Low-density lipoprotein RecePtor related"/>
    <property type="match status" value="1"/>
</dbReference>
<dbReference type="SMART" id="SM00135">
    <property type="entry name" value="LY"/>
    <property type="match status" value="27"/>
</dbReference>
<dbReference type="InterPro" id="IPR009030">
    <property type="entry name" value="Growth_fac_rcpt_cys_sf"/>
</dbReference>
<feature type="disulfide bond" evidence="15">
    <location>
        <begin position="92"/>
        <end position="110"/>
    </location>
</feature>